<dbReference type="InterPro" id="IPR001680">
    <property type="entry name" value="WD40_rpt"/>
</dbReference>
<evidence type="ECO:0000256" key="5">
    <source>
        <dbReference type="ARBA" id="ARBA00020267"/>
    </source>
</evidence>
<evidence type="ECO:0000313" key="12">
    <source>
        <dbReference type="EMBL" id="GAB1226868.1"/>
    </source>
</evidence>
<evidence type="ECO:0000256" key="2">
    <source>
        <dbReference type="ARBA" id="ARBA00004496"/>
    </source>
</evidence>
<evidence type="ECO:0000256" key="6">
    <source>
        <dbReference type="ARBA" id="ARBA00022490"/>
    </source>
</evidence>
<keyword evidence="6" id="KW-0963">Cytoplasm</keyword>
<evidence type="ECO:0000313" key="13">
    <source>
        <dbReference type="Proteomes" id="UP001628156"/>
    </source>
</evidence>
<evidence type="ECO:0000256" key="8">
    <source>
        <dbReference type="ARBA" id="ARBA00022694"/>
    </source>
</evidence>
<evidence type="ECO:0000256" key="10">
    <source>
        <dbReference type="ARBA" id="ARBA00023242"/>
    </source>
</evidence>
<dbReference type="SUPFAM" id="SSF50978">
    <property type="entry name" value="WD40 repeat-like"/>
    <property type="match status" value="2"/>
</dbReference>
<evidence type="ECO:0000256" key="9">
    <source>
        <dbReference type="ARBA" id="ARBA00022737"/>
    </source>
</evidence>
<dbReference type="PANTHER" id="PTHR44111:SF1">
    <property type="entry name" value="ELONGATOR COMPLEX PROTEIN 2"/>
    <property type="match status" value="1"/>
</dbReference>
<comment type="caution">
    <text evidence="11">The sequence shown here is derived from an EMBL/GenBank/DDBJ whole genome shotgun (WGS) entry which is preliminary data.</text>
</comment>
<evidence type="ECO:0000256" key="4">
    <source>
        <dbReference type="ARBA" id="ARBA00005881"/>
    </source>
</evidence>
<dbReference type="PANTHER" id="PTHR44111">
    <property type="entry name" value="ELONGATOR COMPLEX PROTEIN 2"/>
    <property type="match status" value="1"/>
</dbReference>
<accession>A0ABQ0DRA1</accession>
<dbReference type="Gene3D" id="2.130.10.10">
    <property type="entry name" value="YVTN repeat-like/Quinoprotein amine dehydrogenase"/>
    <property type="match status" value="2"/>
</dbReference>
<proteinExistence type="inferred from homology"/>
<comment type="pathway">
    <text evidence="3">tRNA modification; 5-methoxycarbonylmethyl-2-thiouridine-tRNA biosynthesis.</text>
</comment>
<dbReference type="EMBL" id="BAAFRS010000248">
    <property type="protein sequence ID" value="GAB1225273.1"/>
    <property type="molecule type" value="Genomic_DNA"/>
</dbReference>
<comment type="similarity">
    <text evidence="4">Belongs to the WD repeat ELP2 family.</text>
</comment>
<evidence type="ECO:0000256" key="3">
    <source>
        <dbReference type="ARBA" id="ARBA00005043"/>
    </source>
</evidence>
<keyword evidence="9" id="KW-0677">Repeat</keyword>
<evidence type="ECO:0000256" key="1">
    <source>
        <dbReference type="ARBA" id="ARBA00004123"/>
    </source>
</evidence>
<protein>
    <recommendedName>
        <fullName evidence="5">Elongator complex protein 2</fullName>
    </recommendedName>
</protein>
<keyword evidence="7" id="KW-0853">WD repeat</keyword>
<reference evidence="11 13" key="1">
    <citation type="journal article" date="2019" name="PLoS Negl. Trop. Dis.">
        <title>Whole genome sequencing of Entamoeba nuttalli reveals mammalian host-related molecular signatures and a novel octapeptide-repeat surface protein.</title>
        <authorList>
            <person name="Tanaka M."/>
            <person name="Makiuchi T."/>
            <person name="Komiyama T."/>
            <person name="Shiina T."/>
            <person name="Osaki K."/>
            <person name="Tachibana H."/>
        </authorList>
    </citation>
    <scope>NUCLEOTIDE SEQUENCE [LARGE SCALE GENOMIC DNA]</scope>
    <source>
        <strain evidence="11 13">P19-061405</strain>
    </source>
</reference>
<dbReference type="Proteomes" id="UP001628156">
    <property type="component" value="Unassembled WGS sequence"/>
</dbReference>
<organism evidence="11 13">
    <name type="scientific">Entamoeba nuttalli</name>
    <dbReference type="NCBI Taxonomy" id="412467"/>
    <lineage>
        <taxon>Eukaryota</taxon>
        <taxon>Amoebozoa</taxon>
        <taxon>Evosea</taxon>
        <taxon>Archamoebae</taxon>
        <taxon>Mastigamoebida</taxon>
        <taxon>Entamoebidae</taxon>
        <taxon>Entamoeba</taxon>
    </lineage>
</organism>
<comment type="subcellular location">
    <subcellularLocation>
        <location evidence="2">Cytoplasm</location>
    </subcellularLocation>
    <subcellularLocation>
        <location evidence="1">Nucleus</location>
    </subcellularLocation>
</comment>
<keyword evidence="13" id="KW-1185">Reference proteome</keyword>
<gene>
    <name evidence="11" type="ORF">ENUP19_0248G0043</name>
    <name evidence="12" type="ORF">ENUP19_0306G0005</name>
</gene>
<dbReference type="SMART" id="SM00320">
    <property type="entry name" value="WD40"/>
    <property type="match status" value="5"/>
</dbReference>
<reference evidence="11" key="2">
    <citation type="submission" date="2024-08" db="EMBL/GenBank/DDBJ databases">
        <title>Draft genome assembly of Entamoeba nuttalli using a combination of long-read and short-read sequencing data.</title>
        <authorList>
            <person name="Tanaka M."/>
            <person name="Tachibana H."/>
        </authorList>
    </citation>
    <scope>NUCLEOTIDE SEQUENCE</scope>
    <source>
        <strain evidence="11">P19-061405</strain>
    </source>
</reference>
<dbReference type="InterPro" id="IPR037289">
    <property type="entry name" value="Elp2"/>
</dbReference>
<sequence>MAEFLSLGPNIQCNLKFSKDGKKYFFGNAHVVGVVNVESSCITSIIDFKQTVRSIEVINDTTIAVGTERGIVELYDLEQDKKTRVISIGEYPIINIKNYENYLLISSPLRVLLITLEGKIIEDISSKILIETATLLGNQKNELPSIAYALTDAAGTLVIKQGTNEKRIPGNKTWVTSLCQSDDLTRVFVGTDSGKVYVHQYPSLEVESVVSVSDLRISGISCHGNTTFIASSIDCSIQFFQLSDLWLSTVRLGGVGDERYIRFSFNEKNRILIALTNMCHLHGWKLDSSYTIPTQIVLPTGHSQAVSSVELYPLPTIPSNLAIISSSLDYTIRLFVKNVNPDNKTQERWVEIARPLVHGYPLSQAVLINNPIRVLTSSIEEKPVRILEASKYFIESLRYITRSTLSEKDMIYYEKSPIGANHQPLSLTNCPLREHTGSSRQSQVQSPTKLQFDIKTLVIPDSDELPVEDDITVASVPKVYMTAPPEEELHYHTLWPETNKLLDQQSEVTHIAVSKDEQHIVTGGLYLKPSKFTSQPVPAKTLYLWEKSGETYKVVDSFLPFGEEDEIQCLVFEEGIFAVGGREGKVFIVSGEKDNFKTHLIEVCKEKITGLCYVKENIIVGTPSGQMYSINTKTYEREYGEFVNKPITAMKGINDKIILGFEDGSIDIIRINSKTIHFNKSTNGKIRNCCPSKVISISGIETDKEMKVVASDDIGTIIVVSI</sequence>
<evidence type="ECO:0000313" key="11">
    <source>
        <dbReference type="EMBL" id="GAB1225273.1"/>
    </source>
</evidence>
<dbReference type="InterPro" id="IPR015943">
    <property type="entry name" value="WD40/YVTN_repeat-like_dom_sf"/>
</dbReference>
<keyword evidence="10" id="KW-0539">Nucleus</keyword>
<dbReference type="InterPro" id="IPR036322">
    <property type="entry name" value="WD40_repeat_dom_sf"/>
</dbReference>
<dbReference type="EMBL" id="BAAFRS010000306">
    <property type="protein sequence ID" value="GAB1226868.1"/>
    <property type="molecule type" value="Genomic_DNA"/>
</dbReference>
<keyword evidence="8" id="KW-0819">tRNA processing</keyword>
<name>A0ABQ0DRA1_9EUKA</name>
<evidence type="ECO:0000256" key="7">
    <source>
        <dbReference type="ARBA" id="ARBA00022574"/>
    </source>
</evidence>